<dbReference type="GO" id="GO:0022857">
    <property type="term" value="F:transmembrane transporter activity"/>
    <property type="evidence" value="ECO:0007669"/>
    <property type="project" value="InterPro"/>
</dbReference>
<keyword evidence="5" id="KW-0029">Amino-acid transport</keyword>
<comment type="similarity">
    <text evidence="8">Belongs to the binding-protein-dependent transport system permease family. LivHM subfamily.</text>
</comment>
<dbReference type="GO" id="GO:0005886">
    <property type="term" value="C:plasma membrane"/>
    <property type="evidence" value="ECO:0007669"/>
    <property type="project" value="UniProtKB-SubCell"/>
</dbReference>
<dbReference type="RefSeq" id="WP_062663775.1">
    <property type="nucleotide sequence ID" value="NZ_FIZX01000002.1"/>
</dbReference>
<organism evidence="10 11">
    <name type="scientific">Grimontia celer</name>
    <dbReference type="NCBI Taxonomy" id="1796497"/>
    <lineage>
        <taxon>Bacteria</taxon>
        <taxon>Pseudomonadati</taxon>
        <taxon>Pseudomonadota</taxon>
        <taxon>Gammaproteobacteria</taxon>
        <taxon>Vibrionales</taxon>
        <taxon>Vibrionaceae</taxon>
        <taxon>Grimontia</taxon>
    </lineage>
</organism>
<evidence type="ECO:0000256" key="2">
    <source>
        <dbReference type="ARBA" id="ARBA00022448"/>
    </source>
</evidence>
<feature type="transmembrane region" description="Helical" evidence="9">
    <location>
        <begin position="220"/>
        <end position="242"/>
    </location>
</feature>
<dbReference type="PANTHER" id="PTHR11795:SF447">
    <property type="entry name" value="ABC TRANSPORTER PERMEASE PROTEIN"/>
    <property type="match status" value="1"/>
</dbReference>
<evidence type="ECO:0000313" key="11">
    <source>
        <dbReference type="Proteomes" id="UP000071641"/>
    </source>
</evidence>
<evidence type="ECO:0000256" key="1">
    <source>
        <dbReference type="ARBA" id="ARBA00004429"/>
    </source>
</evidence>
<dbReference type="Pfam" id="PF02653">
    <property type="entry name" value="BPD_transp_2"/>
    <property type="match status" value="1"/>
</dbReference>
<comment type="subcellular location">
    <subcellularLocation>
        <location evidence="1">Cell inner membrane</location>
        <topology evidence="1">Multi-pass membrane protein</topology>
    </subcellularLocation>
</comment>
<dbReference type="Proteomes" id="UP000071641">
    <property type="component" value="Unassembled WGS sequence"/>
</dbReference>
<dbReference type="AlphaFoldDB" id="A0A128F4F4"/>
<keyword evidence="11" id="KW-1185">Reference proteome</keyword>
<accession>A0A128F4F4</accession>
<keyword evidence="7 9" id="KW-0472">Membrane</keyword>
<evidence type="ECO:0000256" key="6">
    <source>
        <dbReference type="ARBA" id="ARBA00022989"/>
    </source>
</evidence>
<keyword evidence="3" id="KW-1003">Cell membrane</keyword>
<keyword evidence="4 9" id="KW-0812">Transmembrane</keyword>
<dbReference type="EMBL" id="FIZX01000002">
    <property type="protein sequence ID" value="CZF81639.1"/>
    <property type="molecule type" value="Genomic_DNA"/>
</dbReference>
<keyword evidence="6 9" id="KW-1133">Transmembrane helix</keyword>
<evidence type="ECO:0000256" key="3">
    <source>
        <dbReference type="ARBA" id="ARBA00022475"/>
    </source>
</evidence>
<feature type="transmembrane region" description="Helical" evidence="9">
    <location>
        <begin position="12"/>
        <end position="38"/>
    </location>
</feature>
<evidence type="ECO:0000256" key="9">
    <source>
        <dbReference type="SAM" id="Phobius"/>
    </source>
</evidence>
<dbReference type="InterPro" id="IPR001851">
    <property type="entry name" value="ABC_transp_permease"/>
</dbReference>
<dbReference type="OrthoDB" id="9807115at2"/>
<feature type="transmembrane region" description="Helical" evidence="9">
    <location>
        <begin position="58"/>
        <end position="78"/>
    </location>
</feature>
<feature type="transmembrane region" description="Helical" evidence="9">
    <location>
        <begin position="254"/>
        <end position="274"/>
    </location>
</feature>
<gene>
    <name evidence="10" type="primary">livH_2</name>
    <name evidence="10" type="ORF">GCE9029_02733</name>
</gene>
<keyword evidence="2" id="KW-0813">Transport</keyword>
<reference evidence="11" key="1">
    <citation type="submission" date="2016-02" db="EMBL/GenBank/DDBJ databases">
        <authorList>
            <person name="Rodrigo-Torres Lidia"/>
            <person name="Arahal R.David."/>
        </authorList>
    </citation>
    <scope>NUCLEOTIDE SEQUENCE [LARGE SCALE GENOMIC DNA]</scope>
    <source>
        <strain evidence="11">CECT 9029</strain>
    </source>
</reference>
<feature type="transmembrane region" description="Helical" evidence="9">
    <location>
        <begin position="185"/>
        <end position="208"/>
    </location>
</feature>
<evidence type="ECO:0000256" key="8">
    <source>
        <dbReference type="ARBA" id="ARBA00037998"/>
    </source>
</evidence>
<proteinExistence type="inferred from homology"/>
<dbReference type="InterPro" id="IPR052157">
    <property type="entry name" value="BCAA_transport_permease"/>
</dbReference>
<feature type="transmembrane region" description="Helical" evidence="9">
    <location>
        <begin position="136"/>
        <end position="156"/>
    </location>
</feature>
<dbReference type="PANTHER" id="PTHR11795">
    <property type="entry name" value="BRANCHED-CHAIN AMINO ACID TRANSPORT SYSTEM PERMEASE PROTEIN LIVH"/>
    <property type="match status" value="1"/>
</dbReference>
<name>A0A128F4F4_9GAMM</name>
<evidence type="ECO:0000256" key="5">
    <source>
        <dbReference type="ARBA" id="ARBA00022970"/>
    </source>
</evidence>
<dbReference type="CDD" id="cd06582">
    <property type="entry name" value="TM_PBP1_LivH_like"/>
    <property type="match status" value="1"/>
</dbReference>
<evidence type="ECO:0000256" key="7">
    <source>
        <dbReference type="ARBA" id="ARBA00023136"/>
    </source>
</evidence>
<protein>
    <submittedName>
        <fullName evidence="10">High-affinity branched-chain amino acid transport system permease protein LivH</fullName>
    </submittedName>
</protein>
<evidence type="ECO:0000313" key="10">
    <source>
        <dbReference type="EMBL" id="CZF81639.1"/>
    </source>
</evidence>
<evidence type="ECO:0000256" key="4">
    <source>
        <dbReference type="ARBA" id="ARBA00022692"/>
    </source>
</evidence>
<dbReference type="STRING" id="1796497.GCE9029_02733"/>
<sequence>MDVLTLYILNVIYSLSVLALVATGLAAVFGLLGVMNMAHGEFVMLGAYSALLASQWSLPWPAGLLLAVIVSALVGALMEKGLIRHLYQRPFDTLLATWGVAMLIRKGIEALFGREYQNVPQYLPGTVDVVGVDYPVYRLLLVVLIAALMTGIYLWFRKSPASLKIRAMVDNPALAQAVGINTERVAFYTFVFGVSTAGFAGALIAPLVRVDPYMGLDYLLSSFFALVIGGLGSVEGLILGSSMIGGLDQSLSNLFDKVVGYTGVLLLSIFFLWWKPNGIISQR</sequence>
<dbReference type="GO" id="GO:0006865">
    <property type="term" value="P:amino acid transport"/>
    <property type="evidence" value="ECO:0007669"/>
    <property type="project" value="UniProtKB-KW"/>
</dbReference>